<dbReference type="EMBL" id="JANUGQ010000014">
    <property type="protein sequence ID" value="MCS0637548.1"/>
    <property type="molecule type" value="Genomic_DNA"/>
</dbReference>
<accession>A0ABT2CJG5</accession>
<keyword evidence="4" id="KW-1185">Reference proteome</keyword>
<reference evidence="3" key="1">
    <citation type="submission" date="2022-08" db="EMBL/GenBank/DDBJ databases">
        <authorList>
            <person name="Somphong A."/>
            <person name="Phongsopitanun W."/>
        </authorList>
    </citation>
    <scope>NUCLEOTIDE SEQUENCE</scope>
    <source>
        <strain evidence="3">LP05-1</strain>
    </source>
</reference>
<evidence type="ECO:0008006" key="5">
    <source>
        <dbReference type="Google" id="ProtNLM"/>
    </source>
</evidence>
<proteinExistence type="predicted"/>
<keyword evidence="2" id="KW-1133">Transmembrane helix</keyword>
<protein>
    <recommendedName>
        <fullName evidence="5">Integral membrane protein</fullName>
    </recommendedName>
</protein>
<organism evidence="3 4">
    <name type="scientific">Streptomyces pyxinae</name>
    <dbReference type="NCBI Taxonomy" id="2970734"/>
    <lineage>
        <taxon>Bacteria</taxon>
        <taxon>Bacillati</taxon>
        <taxon>Actinomycetota</taxon>
        <taxon>Actinomycetes</taxon>
        <taxon>Kitasatosporales</taxon>
        <taxon>Streptomycetaceae</taxon>
        <taxon>Streptomyces</taxon>
    </lineage>
</organism>
<gene>
    <name evidence="3" type="ORF">NX801_18135</name>
</gene>
<evidence type="ECO:0000313" key="4">
    <source>
        <dbReference type="Proteomes" id="UP001431313"/>
    </source>
</evidence>
<sequence length="114" mass="11340">MSVAVRWFLAVAASVLVFFLIAVPWALVVPGGDDPWDVIAPVAGVFAAGALAGLGWWAAQGGSGNVYQSAETTGTGDIEQIGGNRGGTAGSSPASVRQKAKGGGNINQVGGNRS</sequence>
<dbReference type="RefSeq" id="WP_258788796.1">
    <property type="nucleotide sequence ID" value="NZ_JANUGQ010000014.1"/>
</dbReference>
<feature type="region of interest" description="Disordered" evidence="1">
    <location>
        <begin position="76"/>
        <end position="114"/>
    </location>
</feature>
<evidence type="ECO:0000256" key="2">
    <source>
        <dbReference type="SAM" id="Phobius"/>
    </source>
</evidence>
<evidence type="ECO:0000256" key="1">
    <source>
        <dbReference type="SAM" id="MobiDB-lite"/>
    </source>
</evidence>
<name>A0ABT2CJG5_9ACTN</name>
<evidence type="ECO:0000313" key="3">
    <source>
        <dbReference type="EMBL" id="MCS0637548.1"/>
    </source>
</evidence>
<feature type="transmembrane region" description="Helical" evidence="2">
    <location>
        <begin position="39"/>
        <end position="59"/>
    </location>
</feature>
<comment type="caution">
    <text evidence="3">The sequence shown here is derived from an EMBL/GenBank/DDBJ whole genome shotgun (WGS) entry which is preliminary data.</text>
</comment>
<dbReference type="Proteomes" id="UP001431313">
    <property type="component" value="Unassembled WGS sequence"/>
</dbReference>
<keyword evidence="2" id="KW-0472">Membrane</keyword>
<keyword evidence="2" id="KW-0812">Transmembrane</keyword>
<feature type="transmembrane region" description="Helical" evidence="2">
    <location>
        <begin position="7"/>
        <end position="27"/>
    </location>
</feature>